<dbReference type="AlphaFoldDB" id="K4G544"/>
<name>K4G544_CALMI</name>
<dbReference type="InterPro" id="IPR036249">
    <property type="entry name" value="Thioredoxin-like_sf"/>
</dbReference>
<evidence type="ECO:0000259" key="5">
    <source>
        <dbReference type="PROSITE" id="PS50405"/>
    </source>
</evidence>
<dbReference type="RefSeq" id="NP_001279946.1">
    <property type="nucleotide sequence ID" value="NM_001293017.1"/>
</dbReference>
<dbReference type="Proteomes" id="UP000314986">
    <property type="component" value="Unassembled WGS sequence"/>
</dbReference>
<evidence type="ECO:0000313" key="10">
    <source>
        <dbReference type="Proteomes" id="UP000314986"/>
    </source>
</evidence>
<dbReference type="GeneID" id="103178998"/>
<dbReference type="EC" id="2.5.1.18" evidence="2"/>
<dbReference type="SUPFAM" id="SSF52833">
    <property type="entry name" value="Thioredoxin-like"/>
    <property type="match status" value="1"/>
</dbReference>
<keyword evidence="10" id="KW-1185">Reference proteome</keyword>
<dbReference type="Pfam" id="PF14497">
    <property type="entry name" value="GST_C_3"/>
    <property type="match status" value="1"/>
</dbReference>
<protein>
    <recommendedName>
        <fullName evidence="2">glutathione transferase</fullName>
        <ecNumber evidence="2">2.5.1.18</ecNumber>
    </recommendedName>
</protein>
<dbReference type="OrthoDB" id="414243at2759"/>
<gene>
    <name evidence="9" type="primary">gsta.1</name>
</gene>
<dbReference type="EMBL" id="JX209201">
    <property type="protein sequence ID" value="AFM87515.1"/>
    <property type="molecule type" value="mRNA"/>
</dbReference>
<evidence type="ECO:0000256" key="2">
    <source>
        <dbReference type="ARBA" id="ARBA00012452"/>
    </source>
</evidence>
<dbReference type="Ensembl" id="ENSCMIT00000039877.1">
    <property type="protein sequence ID" value="ENSCMIP00000039310.1"/>
    <property type="gene ID" value="ENSCMIG00000016472.1"/>
</dbReference>
<dbReference type="PANTHER" id="PTHR11571:SF230">
    <property type="entry name" value="GLUTATHIONE TRANSFERASE"/>
    <property type="match status" value="1"/>
</dbReference>
<dbReference type="PRINTS" id="PR01266">
    <property type="entry name" value="GSTRNSFRASEA"/>
</dbReference>
<evidence type="ECO:0000313" key="8">
    <source>
        <dbReference type="EMBL" id="AFM90162.1"/>
    </source>
</evidence>
<evidence type="ECO:0000313" key="6">
    <source>
        <dbReference type="EMBL" id="AFK10952.1"/>
    </source>
</evidence>
<dbReference type="EMBL" id="JX208654">
    <property type="protein sequence ID" value="AFM86968.1"/>
    <property type="molecule type" value="mRNA"/>
</dbReference>
<sequence length="222" mass="25608">MSSKPKLHYFNGRGKMESIRWLLAAAGIEFEEEFLETRAQYEKLMADGALMYQQVPMVEIDGMKLIQTKAILHYIAAKNNLYGKNIQERAQIDMYVEGAEDLMELIMRLIFLPPAEQEKSLTLIKKRAQDRYLPVYEKAVNQNPSGFLIGDKLSVADVQLLELIFMIEEKFPSILSEFPKLQAFKSKISSIPTIKKFLEPGSARKPPPDQEYMRIVKEVLRF</sequence>
<dbReference type="Pfam" id="PF02798">
    <property type="entry name" value="GST_N"/>
    <property type="match status" value="1"/>
</dbReference>
<dbReference type="GO" id="GO:0004364">
    <property type="term" value="F:glutathione transferase activity"/>
    <property type="evidence" value="ECO:0007669"/>
    <property type="project" value="UniProtKB-EC"/>
</dbReference>
<dbReference type="SUPFAM" id="SSF47616">
    <property type="entry name" value="GST C-terminal domain-like"/>
    <property type="match status" value="1"/>
</dbReference>
<organism evidence="7">
    <name type="scientific">Callorhinchus milii</name>
    <name type="common">Ghost shark</name>
    <dbReference type="NCBI Taxonomy" id="7868"/>
    <lineage>
        <taxon>Eukaryota</taxon>
        <taxon>Metazoa</taxon>
        <taxon>Chordata</taxon>
        <taxon>Craniata</taxon>
        <taxon>Vertebrata</taxon>
        <taxon>Chondrichthyes</taxon>
        <taxon>Holocephali</taxon>
        <taxon>Chimaeriformes</taxon>
        <taxon>Callorhinchidae</taxon>
        <taxon>Callorhinchus</taxon>
    </lineage>
</organism>
<dbReference type="KEGG" id="cmk:103178998"/>
<dbReference type="InterPro" id="IPR050213">
    <property type="entry name" value="GST_superfamily"/>
</dbReference>
<dbReference type="Gene3D" id="1.20.1050.10">
    <property type="match status" value="1"/>
</dbReference>
<dbReference type="EMBL" id="JX212033">
    <property type="protein sequence ID" value="AFM90347.1"/>
    <property type="molecule type" value="mRNA"/>
</dbReference>
<reference evidence="7" key="3">
    <citation type="journal article" date="2012" name="PLoS ONE">
        <title>Sequencing and Analysis of Full-Length cDNAs, 5'-ESTs and 3'-ESTs from a Cartilaginous Fish, the Elephant Shark (Callorhinchus milii).</title>
        <authorList>
            <person name="Tan Y.Y."/>
            <person name="Kodzius R."/>
            <person name="Tay B.H."/>
            <person name="Tay A."/>
            <person name="Brenner S."/>
            <person name="Venkatesh B."/>
        </authorList>
    </citation>
    <scope>NUCLEOTIDE SEQUENCE</scope>
    <source>
        <tissue evidence="6">Intestine</tissue>
        <tissue evidence="7">Kidney</tissue>
        <tissue evidence="8">Liver</tissue>
    </source>
</reference>
<dbReference type="GO" id="GO:0006749">
    <property type="term" value="P:glutathione metabolic process"/>
    <property type="evidence" value="ECO:0007669"/>
    <property type="project" value="TreeGrafter"/>
</dbReference>
<reference evidence="10" key="4">
    <citation type="journal article" date="2014" name="Nature">
        <title>Elephant shark genome provides unique insights into gnathostome evolution.</title>
        <authorList>
            <consortium name="International Elephant Shark Genome Sequencing Consortium"/>
            <person name="Venkatesh B."/>
            <person name="Lee A.P."/>
            <person name="Ravi V."/>
            <person name="Maurya A.K."/>
            <person name="Lian M.M."/>
            <person name="Swann J.B."/>
            <person name="Ohta Y."/>
            <person name="Flajnik M.F."/>
            <person name="Sutoh Y."/>
            <person name="Kasahara M."/>
            <person name="Hoon S."/>
            <person name="Gangu V."/>
            <person name="Roy S.W."/>
            <person name="Irimia M."/>
            <person name="Korzh V."/>
            <person name="Kondrychyn I."/>
            <person name="Lim Z.W."/>
            <person name="Tay B.H."/>
            <person name="Tohari S."/>
            <person name="Kong K.W."/>
            <person name="Ho S."/>
            <person name="Lorente-Galdos B."/>
            <person name="Quilez J."/>
            <person name="Marques-Bonet T."/>
            <person name="Raney B.J."/>
            <person name="Ingham P.W."/>
            <person name="Tay A."/>
            <person name="Hillier L.W."/>
            <person name="Minx P."/>
            <person name="Boehm T."/>
            <person name="Wilson R.K."/>
            <person name="Brenner S."/>
            <person name="Warren W.C."/>
        </authorList>
    </citation>
    <scope>NUCLEOTIDE SEQUENCE [LARGE SCALE GENOMIC DNA]</scope>
</reference>
<dbReference type="EMBL" id="JX052724">
    <property type="protein sequence ID" value="AFK10952.1"/>
    <property type="molecule type" value="mRNA"/>
</dbReference>
<dbReference type="InterPro" id="IPR004045">
    <property type="entry name" value="Glutathione_S-Trfase_N"/>
</dbReference>
<evidence type="ECO:0000313" key="7">
    <source>
        <dbReference type="EMBL" id="AFM87399.1"/>
    </source>
</evidence>
<dbReference type="InterPro" id="IPR040079">
    <property type="entry name" value="Glutathione_S-Trfase"/>
</dbReference>
<dbReference type="OMA" id="LDLMMMI"/>
<dbReference type="InterPro" id="IPR036282">
    <property type="entry name" value="Glutathione-S-Trfase_C_sf"/>
</dbReference>
<evidence type="ECO:0000313" key="9">
    <source>
        <dbReference type="Ensembl" id="ENSCMIP00000039310.1"/>
    </source>
</evidence>
<dbReference type="PROSITE" id="PS50405">
    <property type="entry name" value="GST_CTER"/>
    <property type="match status" value="1"/>
</dbReference>
<dbReference type="FunFam" id="1.20.1050.10:FF:000005">
    <property type="entry name" value="Glutathione S-transferase A1"/>
    <property type="match status" value="1"/>
</dbReference>
<dbReference type="STRING" id="7868.ENSCMIP00000039310"/>
<dbReference type="EMBL" id="JX209407">
    <property type="protein sequence ID" value="AFM87721.1"/>
    <property type="molecule type" value="mRNA"/>
</dbReference>
<dbReference type="Gene3D" id="3.40.30.10">
    <property type="entry name" value="Glutaredoxin"/>
    <property type="match status" value="1"/>
</dbReference>
<reference evidence="10" key="1">
    <citation type="journal article" date="2006" name="Science">
        <title>Ancient noncoding elements conserved in the human genome.</title>
        <authorList>
            <person name="Venkatesh B."/>
            <person name="Kirkness E.F."/>
            <person name="Loh Y.H."/>
            <person name="Halpern A.L."/>
            <person name="Lee A.P."/>
            <person name="Johnson J."/>
            <person name="Dandona N."/>
            <person name="Viswanathan L.D."/>
            <person name="Tay A."/>
            <person name="Venter J.C."/>
            <person name="Strausberg R.L."/>
            <person name="Brenner S."/>
        </authorList>
    </citation>
    <scope>NUCLEOTIDE SEQUENCE [LARGE SCALE GENOMIC DNA]</scope>
</reference>
<dbReference type="InterPro" id="IPR010987">
    <property type="entry name" value="Glutathione-S-Trfase_C-like"/>
</dbReference>
<feature type="domain" description="GST N-terminal" evidence="4">
    <location>
        <begin position="3"/>
        <end position="83"/>
    </location>
</feature>
<evidence type="ECO:0000259" key="4">
    <source>
        <dbReference type="PROSITE" id="PS50404"/>
    </source>
</evidence>
<dbReference type="SFLD" id="SFLDG00363">
    <property type="entry name" value="AMPS_(cytGST):_Alpha-__Mu-__Pi"/>
    <property type="match status" value="1"/>
</dbReference>
<dbReference type="EMBL" id="JX211848">
    <property type="protein sequence ID" value="AFM90162.1"/>
    <property type="molecule type" value="mRNA"/>
</dbReference>
<dbReference type="EMBL" id="JX209085">
    <property type="protein sequence ID" value="AFM87399.1"/>
    <property type="molecule type" value="mRNA"/>
</dbReference>
<dbReference type="PANTHER" id="PTHR11571">
    <property type="entry name" value="GLUTATHIONE S-TRANSFERASE"/>
    <property type="match status" value="1"/>
</dbReference>
<feature type="domain" description="GST C-terminal" evidence="5">
    <location>
        <begin position="85"/>
        <end position="209"/>
    </location>
</feature>
<comment type="similarity">
    <text evidence="1">Belongs to the GST superfamily. Alpha family.</text>
</comment>
<dbReference type="PROSITE" id="PS50404">
    <property type="entry name" value="GST_NTER"/>
    <property type="match status" value="1"/>
</dbReference>
<dbReference type="SFLD" id="SFLDS00019">
    <property type="entry name" value="Glutathione_Transferase_(cytos"/>
    <property type="match status" value="1"/>
</dbReference>
<dbReference type="SFLD" id="SFLDG01205">
    <property type="entry name" value="AMPS.1"/>
    <property type="match status" value="1"/>
</dbReference>
<accession>K4G544</accession>
<proteinExistence type="evidence at transcript level"/>
<keyword evidence="3 7" id="KW-0808">Transferase</keyword>
<reference evidence="10" key="2">
    <citation type="journal article" date="2007" name="PLoS Biol.">
        <title>Survey sequencing and comparative analysis of the elephant shark (Callorhinchus milii) genome.</title>
        <authorList>
            <person name="Venkatesh B."/>
            <person name="Kirkness E.F."/>
            <person name="Loh Y.H."/>
            <person name="Halpern A.L."/>
            <person name="Lee A.P."/>
            <person name="Johnson J."/>
            <person name="Dandona N."/>
            <person name="Viswanathan L.D."/>
            <person name="Tay A."/>
            <person name="Venter J.C."/>
            <person name="Strausberg R.L."/>
            <person name="Brenner S."/>
        </authorList>
    </citation>
    <scope>NUCLEOTIDE SEQUENCE [LARGE SCALE GENOMIC DNA]</scope>
</reference>
<dbReference type="InterPro" id="IPR003080">
    <property type="entry name" value="GST_alpha"/>
</dbReference>
<dbReference type="GeneTree" id="ENSGT00940000154526"/>
<evidence type="ECO:0000256" key="1">
    <source>
        <dbReference type="ARBA" id="ARBA00011055"/>
    </source>
</evidence>
<dbReference type="InterPro" id="IPR004046">
    <property type="entry name" value="GST_C"/>
</dbReference>
<evidence type="ECO:0000256" key="3">
    <source>
        <dbReference type="ARBA" id="ARBA00022679"/>
    </source>
</evidence>
<reference evidence="9" key="5">
    <citation type="submission" date="2025-05" db="UniProtKB">
        <authorList>
            <consortium name="Ensembl"/>
        </authorList>
    </citation>
    <scope>IDENTIFICATION</scope>
</reference>